<evidence type="ECO:0008006" key="3">
    <source>
        <dbReference type="Google" id="ProtNLM"/>
    </source>
</evidence>
<dbReference type="OrthoDB" id="2677830at2"/>
<dbReference type="RefSeq" id="WP_068607421.1">
    <property type="nucleotide sequence ID" value="NZ_CP011388.1"/>
</dbReference>
<dbReference type="STRING" id="1178515.SY83_13805"/>
<sequence>MGFTEEHERWLQQHLASRTGERKDRLKRGHAHGERLFCEKVWWPLVGTLEYLHPEYEVADWRGRPYFVDFVWKRGYVNVGLEIKSFGTHVQHRDRSGFRKENNRELYIRGRGVEVLSVSYDEIVENPSLVMSLLQPIFAPLMHRKESEKPFTRNERDTLRLAVRQGGFIRPVDVMNELELGRKSVVLIIQSLCEQGKLSPVNNGARTTKYELNWSEMDSWRI</sequence>
<dbReference type="KEGG" id="pswu:SY83_13805"/>
<reference evidence="1 2" key="1">
    <citation type="submission" date="2015-01" db="EMBL/GenBank/DDBJ databases">
        <title>Paenibacillus swuensis/DY6/whole genome sequencing.</title>
        <authorList>
            <person name="Kim M.K."/>
            <person name="Srinivasan S."/>
            <person name="Lee J.-J."/>
        </authorList>
    </citation>
    <scope>NUCLEOTIDE SEQUENCE [LARGE SCALE GENOMIC DNA]</scope>
    <source>
        <strain evidence="1 2">DY6</strain>
    </source>
</reference>
<proteinExistence type="predicted"/>
<dbReference type="PATRIC" id="fig|1178515.4.peg.2770"/>
<name>A0A172TJL4_9BACL</name>
<gene>
    <name evidence="1" type="ORF">SY83_13805</name>
</gene>
<dbReference type="EMBL" id="CP011388">
    <property type="protein sequence ID" value="ANE47162.1"/>
    <property type="molecule type" value="Genomic_DNA"/>
</dbReference>
<evidence type="ECO:0000313" key="2">
    <source>
        <dbReference type="Proteomes" id="UP000076927"/>
    </source>
</evidence>
<accession>A0A172TJL4</accession>
<dbReference type="Proteomes" id="UP000076927">
    <property type="component" value="Chromosome"/>
</dbReference>
<evidence type="ECO:0000313" key="1">
    <source>
        <dbReference type="EMBL" id="ANE47162.1"/>
    </source>
</evidence>
<organism evidence="1 2">
    <name type="scientific">Paenibacillus swuensis</name>
    <dbReference type="NCBI Taxonomy" id="1178515"/>
    <lineage>
        <taxon>Bacteria</taxon>
        <taxon>Bacillati</taxon>
        <taxon>Bacillota</taxon>
        <taxon>Bacilli</taxon>
        <taxon>Bacillales</taxon>
        <taxon>Paenibacillaceae</taxon>
        <taxon>Paenibacillus</taxon>
    </lineage>
</organism>
<keyword evidence="2" id="KW-1185">Reference proteome</keyword>
<dbReference type="AlphaFoldDB" id="A0A172TJL4"/>
<protein>
    <recommendedName>
        <fullName evidence="3">DUF559 domain-containing protein</fullName>
    </recommendedName>
</protein>